<keyword evidence="2" id="KW-1185">Reference proteome</keyword>
<gene>
    <name evidence="1" type="ORF">L1987_15399</name>
</gene>
<dbReference type="Proteomes" id="UP001056120">
    <property type="component" value="Linkage Group LG05"/>
</dbReference>
<comment type="caution">
    <text evidence="1">The sequence shown here is derived from an EMBL/GenBank/DDBJ whole genome shotgun (WGS) entry which is preliminary data.</text>
</comment>
<proteinExistence type="predicted"/>
<dbReference type="EMBL" id="CM042022">
    <property type="protein sequence ID" value="KAI3815720.1"/>
    <property type="molecule type" value="Genomic_DNA"/>
</dbReference>
<sequence>MKEEEFPPYPATVNDETLNSHEERVGSMLLGPHGVKVAEKVMAGEDFAFYQQMVPGVMFGIGIRNEAIGSIHSPHSPYFFLDEDVLPIGAALYAIIAELYLNEHQAPFVRRTVGLSRTELWNASNRQPM</sequence>
<organism evidence="1 2">
    <name type="scientific">Smallanthus sonchifolius</name>
    <dbReference type="NCBI Taxonomy" id="185202"/>
    <lineage>
        <taxon>Eukaryota</taxon>
        <taxon>Viridiplantae</taxon>
        <taxon>Streptophyta</taxon>
        <taxon>Embryophyta</taxon>
        <taxon>Tracheophyta</taxon>
        <taxon>Spermatophyta</taxon>
        <taxon>Magnoliopsida</taxon>
        <taxon>eudicotyledons</taxon>
        <taxon>Gunneridae</taxon>
        <taxon>Pentapetalae</taxon>
        <taxon>asterids</taxon>
        <taxon>campanulids</taxon>
        <taxon>Asterales</taxon>
        <taxon>Asteraceae</taxon>
        <taxon>Asteroideae</taxon>
        <taxon>Heliantheae alliance</taxon>
        <taxon>Millerieae</taxon>
        <taxon>Smallanthus</taxon>
    </lineage>
</organism>
<reference evidence="1 2" key="2">
    <citation type="journal article" date="2022" name="Mol. Ecol. Resour.">
        <title>The genomes of chicory, endive, great burdock and yacon provide insights into Asteraceae paleo-polyploidization history and plant inulin production.</title>
        <authorList>
            <person name="Fan W."/>
            <person name="Wang S."/>
            <person name="Wang H."/>
            <person name="Wang A."/>
            <person name="Jiang F."/>
            <person name="Liu H."/>
            <person name="Zhao H."/>
            <person name="Xu D."/>
            <person name="Zhang Y."/>
        </authorList>
    </citation>
    <scope>NUCLEOTIDE SEQUENCE [LARGE SCALE GENOMIC DNA]</scope>
    <source>
        <strain evidence="2">cv. Yunnan</strain>
        <tissue evidence="1">Leaves</tissue>
    </source>
</reference>
<name>A0ACB9J814_9ASTR</name>
<protein>
    <submittedName>
        <fullName evidence="1">Uncharacterized protein</fullName>
    </submittedName>
</protein>
<evidence type="ECO:0000313" key="1">
    <source>
        <dbReference type="EMBL" id="KAI3815720.1"/>
    </source>
</evidence>
<accession>A0ACB9J814</accession>
<evidence type="ECO:0000313" key="2">
    <source>
        <dbReference type="Proteomes" id="UP001056120"/>
    </source>
</evidence>
<reference evidence="2" key="1">
    <citation type="journal article" date="2022" name="Mol. Ecol. Resour.">
        <title>The genomes of chicory, endive, great burdock and yacon provide insights into Asteraceae palaeo-polyploidization history and plant inulin production.</title>
        <authorList>
            <person name="Fan W."/>
            <person name="Wang S."/>
            <person name="Wang H."/>
            <person name="Wang A."/>
            <person name="Jiang F."/>
            <person name="Liu H."/>
            <person name="Zhao H."/>
            <person name="Xu D."/>
            <person name="Zhang Y."/>
        </authorList>
    </citation>
    <scope>NUCLEOTIDE SEQUENCE [LARGE SCALE GENOMIC DNA]</scope>
    <source>
        <strain evidence="2">cv. Yunnan</strain>
    </source>
</reference>